<keyword evidence="2" id="KW-1185">Reference proteome</keyword>
<dbReference type="EMBL" id="PGOL01001733">
    <property type="protein sequence ID" value="PKI54963.1"/>
    <property type="molecule type" value="Genomic_DNA"/>
</dbReference>
<protein>
    <submittedName>
        <fullName evidence="1">Uncharacterized protein</fullName>
    </submittedName>
</protein>
<dbReference type="AlphaFoldDB" id="A0A2I0JG67"/>
<gene>
    <name evidence="1" type="ORF">CRG98_024635</name>
</gene>
<dbReference type="Proteomes" id="UP000233551">
    <property type="component" value="Unassembled WGS sequence"/>
</dbReference>
<evidence type="ECO:0000313" key="1">
    <source>
        <dbReference type="EMBL" id="PKI54963.1"/>
    </source>
</evidence>
<comment type="caution">
    <text evidence="1">The sequence shown here is derived from an EMBL/GenBank/DDBJ whole genome shotgun (WGS) entry which is preliminary data.</text>
</comment>
<proteinExistence type="predicted"/>
<evidence type="ECO:0000313" key="2">
    <source>
        <dbReference type="Proteomes" id="UP000233551"/>
    </source>
</evidence>
<accession>A0A2I0JG67</accession>
<organism evidence="1 2">
    <name type="scientific">Punica granatum</name>
    <name type="common">Pomegranate</name>
    <dbReference type="NCBI Taxonomy" id="22663"/>
    <lineage>
        <taxon>Eukaryota</taxon>
        <taxon>Viridiplantae</taxon>
        <taxon>Streptophyta</taxon>
        <taxon>Embryophyta</taxon>
        <taxon>Tracheophyta</taxon>
        <taxon>Spermatophyta</taxon>
        <taxon>Magnoliopsida</taxon>
        <taxon>eudicotyledons</taxon>
        <taxon>Gunneridae</taxon>
        <taxon>Pentapetalae</taxon>
        <taxon>rosids</taxon>
        <taxon>malvids</taxon>
        <taxon>Myrtales</taxon>
        <taxon>Lythraceae</taxon>
        <taxon>Punica</taxon>
    </lineage>
</organism>
<reference evidence="1 2" key="1">
    <citation type="submission" date="2017-11" db="EMBL/GenBank/DDBJ databases">
        <title>De-novo sequencing of pomegranate (Punica granatum L.) genome.</title>
        <authorList>
            <person name="Akparov Z."/>
            <person name="Amiraslanov A."/>
            <person name="Hajiyeva S."/>
            <person name="Abbasov M."/>
            <person name="Kaur K."/>
            <person name="Hamwieh A."/>
            <person name="Solovyev V."/>
            <person name="Salamov A."/>
            <person name="Braich B."/>
            <person name="Kosarev P."/>
            <person name="Mahmoud A."/>
            <person name="Hajiyev E."/>
            <person name="Babayeva S."/>
            <person name="Izzatullayeva V."/>
            <person name="Mammadov A."/>
            <person name="Mammadov A."/>
            <person name="Sharifova S."/>
            <person name="Ojaghi J."/>
            <person name="Eynullazada K."/>
            <person name="Bayramov B."/>
            <person name="Abdulazimova A."/>
            <person name="Shahmuradov I."/>
        </authorList>
    </citation>
    <scope>NUCLEOTIDE SEQUENCE [LARGE SCALE GENOMIC DNA]</scope>
    <source>
        <strain evidence="2">cv. AG2017</strain>
        <tissue evidence="1">Leaf</tissue>
    </source>
</reference>
<sequence length="157" mass="17573">MGSNVSKHRPRGLMPPCTQSACNPSTEWGLSPSHHSAPSNVYVKDDSNQVCESRLDITRERERSNDYRENQSILSTAIDLGVDHYGPTNCDVRIANRPLDAQTYSSIGSLARSDHFIEFTVSKRASQVQLQVTWWRLLLTCVRCALPGRWTLPSSIA</sequence>
<name>A0A2I0JG67_PUNGR</name>